<gene>
    <name evidence="6" type="primary">AgamOBP24</name>
    <name evidence="7" type="synonym">OBP18</name>
    <name evidence="7" type="ORF">AgaP_AGAP012319</name>
    <name evidence="6" type="ORF">agCG49095</name>
</gene>
<dbReference type="CDD" id="cd23992">
    <property type="entry name" value="PBP_GOBP"/>
    <property type="match status" value="1"/>
</dbReference>
<evidence type="ECO:0000256" key="3">
    <source>
        <dbReference type="ARBA" id="ARBA00022525"/>
    </source>
</evidence>
<reference evidence="7" key="1">
    <citation type="journal article" date="2002" name="Science">
        <title>The genome sequence of the malaria mosquito Anopheles gambiae.</title>
        <authorList>
            <person name="Holt R.A."/>
            <person name="Subramanian G.M."/>
            <person name="Halpern A."/>
            <person name="Sutton G.G."/>
            <person name="Charlab R."/>
            <person name="Nusskern D.R."/>
            <person name="Wincker P."/>
            <person name="Clark A.G."/>
            <person name="Ribeiro J.M."/>
            <person name="Wides R."/>
            <person name="Salzberg S.L."/>
            <person name="Loftus B."/>
            <person name="Yandell M."/>
            <person name="Majoros W.H."/>
            <person name="Rusch D.B."/>
            <person name="Lai Z."/>
            <person name="Kraft C.L."/>
            <person name="Abril J.F."/>
            <person name="Anthouard V."/>
            <person name="Arensburger P."/>
            <person name="Atkinson P.W."/>
            <person name="Baden H."/>
            <person name="de Berardinis V."/>
            <person name="Baldwin D."/>
            <person name="Benes V."/>
            <person name="Biedler J."/>
            <person name="Blass C."/>
            <person name="Bolanos R."/>
            <person name="Boscus D."/>
            <person name="Barnstead M."/>
            <person name="Cai S."/>
            <person name="Center A."/>
            <person name="Chaturverdi K."/>
            <person name="Christophides G.K."/>
            <person name="Chrystal M.A."/>
            <person name="Clamp M."/>
            <person name="Cravchik A."/>
            <person name="Curwen V."/>
            <person name="Dana A."/>
            <person name="Delcher A."/>
            <person name="Dew I."/>
            <person name="Evans C.A."/>
            <person name="Flanigan M."/>
            <person name="Grundschober-Freimoser A."/>
            <person name="Friedli L."/>
            <person name="Gu Z."/>
            <person name="Guan P."/>
            <person name="Guigo R."/>
            <person name="Hillenmeyer M.E."/>
            <person name="Hladun S.L."/>
            <person name="Hogan J.R."/>
            <person name="Hong Y.S."/>
            <person name="Hoover J."/>
            <person name="Jaillon O."/>
            <person name="Ke Z."/>
            <person name="Kodira C."/>
            <person name="Kokoza E."/>
            <person name="Koutsos A."/>
            <person name="Letunic I."/>
            <person name="Levitsky A."/>
            <person name="Liang Y."/>
            <person name="Lin J.J."/>
            <person name="Lobo N.F."/>
            <person name="Lopez J.R."/>
            <person name="Malek J.A."/>
            <person name="McIntosh T.C."/>
            <person name="Meister S."/>
            <person name="Miller J."/>
            <person name="Mobarry C."/>
            <person name="Mongin E."/>
            <person name="Murphy S.D."/>
            <person name="O'Brochta D.A."/>
            <person name="Pfannkoch C."/>
            <person name="Qi R."/>
            <person name="Regier M.A."/>
            <person name="Remington K."/>
            <person name="Shao H."/>
            <person name="Sharakhova M.V."/>
            <person name="Sitter C.D."/>
            <person name="Shetty J."/>
            <person name="Smith T.J."/>
            <person name="Strong R."/>
            <person name="Sun J."/>
            <person name="Thomasova D."/>
            <person name="Ton L.Q."/>
            <person name="Topalis P."/>
            <person name="Tu Z."/>
            <person name="Unger M.F."/>
            <person name="Walenz B."/>
            <person name="Wang A."/>
            <person name="Wang J."/>
            <person name="Wang M."/>
            <person name="Wang X."/>
            <person name="Woodford K.J."/>
            <person name="Wortman J.R."/>
            <person name="Wu M."/>
            <person name="Yao A."/>
            <person name="Zdobnov E.M."/>
            <person name="Zhang H."/>
            <person name="Zhao Q."/>
            <person name="Zhao S."/>
            <person name="Zhu S.C."/>
            <person name="Zhimulev I."/>
            <person name="Coluzzi M."/>
            <person name="della Torre A."/>
            <person name="Roth C.W."/>
            <person name="Louis C."/>
            <person name="Kalush F."/>
            <person name="Mural R.J."/>
            <person name="Myers E.W."/>
            <person name="Adams M.D."/>
            <person name="Smith H.O."/>
            <person name="Broder S."/>
            <person name="Gardner M.J."/>
            <person name="Fraser C.M."/>
            <person name="Birney E."/>
            <person name="Bork P."/>
            <person name="Brey P.T."/>
            <person name="Venter J.C."/>
            <person name="Weissenbach J."/>
            <person name="Kafatos F.C."/>
            <person name="Collins F.H."/>
            <person name="Hoffman S.L."/>
        </authorList>
    </citation>
    <scope>NUCLEOTIDE SEQUENCE [LARGE SCALE GENOMIC DNA]</scope>
    <source>
        <strain evidence="7">PEST</strain>
    </source>
</reference>
<dbReference type="GO" id="GO:0007608">
    <property type="term" value="P:sensory perception of smell"/>
    <property type="evidence" value="ECO:0007669"/>
    <property type="project" value="UniProtKB-ARBA"/>
</dbReference>
<proteinExistence type="inferred from homology"/>
<keyword evidence="5" id="KW-1015">Disulfide bond</keyword>
<dbReference type="VEuPathDB" id="VectorBase:AGAMI1_011013"/>
<reference evidence="7" key="5">
    <citation type="journal article" date="2004" name="Trends Parasitol.">
        <title>The Anopheles gambiae genome: an update.</title>
        <authorList>
            <person name="Mongin E."/>
            <person name="Louis C."/>
            <person name="Holt R.A."/>
            <person name="Birney E."/>
            <person name="Collins F.H."/>
        </authorList>
    </citation>
    <scope>NUCLEOTIDE SEQUENCE</scope>
    <source>
        <strain evidence="7">PEST</strain>
    </source>
</reference>
<dbReference type="VEuPathDB" id="VectorBase:AGAP012319"/>
<evidence type="ECO:0000256" key="1">
    <source>
        <dbReference type="ARBA" id="ARBA00004613"/>
    </source>
</evidence>
<accession>Q7PV41</accession>
<dbReference type="Gene3D" id="1.10.238.20">
    <property type="entry name" value="Pheromone/general odorant binding protein domain"/>
    <property type="match status" value="1"/>
</dbReference>
<keyword evidence="3" id="KW-0964">Secreted</keyword>
<evidence type="ECO:0000313" key="7">
    <source>
        <dbReference type="EMBL" id="EAA00498.2"/>
    </source>
</evidence>
<dbReference type="InterPro" id="IPR006170">
    <property type="entry name" value="PBP/GOBP"/>
</dbReference>
<dbReference type="SMR" id="Q8I8R8"/>
<reference evidence="7" key="6">
    <citation type="journal article" date="2007" name="Genome Biol.">
        <title>Update of the Anopheles gambiae PEST genome assembly.</title>
        <authorList>
            <person name="Sharakhova M.V."/>
            <person name="Hammond M.P."/>
            <person name="Lobo N.F."/>
            <person name="Krzywinski J."/>
            <person name="Unger M.F."/>
            <person name="Hillenmeyer M.E."/>
            <person name="Bruggner R.V."/>
            <person name="Birney E."/>
            <person name="Collins F.H."/>
        </authorList>
    </citation>
    <scope>NUCLEOTIDE SEQUENCE</scope>
    <source>
        <strain evidence="7">PEST</strain>
    </source>
</reference>
<dbReference type="OMA" id="HQNAREC"/>
<dbReference type="STRING" id="7165.Q8I8R8"/>
<dbReference type="InterPro" id="IPR036728">
    <property type="entry name" value="PBP_GOBP_sf"/>
</dbReference>
<dbReference type="EMBL" id="AAAB01008986">
    <property type="protein sequence ID" value="EAA00498.2"/>
    <property type="molecule type" value="Genomic_DNA"/>
</dbReference>
<accession>Q8I8R8</accession>
<reference evidence="7" key="2">
    <citation type="submission" date="2002-03" db="EMBL/GenBank/DDBJ databases">
        <authorList>
            <consortium name="The Anopheles Genome Sequencing Consortium"/>
        </authorList>
    </citation>
    <scope>NUCLEOTIDE SEQUENCE</scope>
    <source>
        <strain evidence="7">PEST</strain>
    </source>
</reference>
<dbReference type="eggNOG" id="ENOG502TD5K">
    <property type="taxonomic scope" value="Eukaryota"/>
</dbReference>
<evidence type="ECO:0000313" key="6">
    <source>
        <dbReference type="EMBL" id="AAO12094.1"/>
    </source>
</evidence>
<comment type="similarity">
    <text evidence="2">Belongs to the PBP/GOBP family.</text>
</comment>
<reference evidence="6" key="4">
    <citation type="journal article" date="2003" name="Insect Mol. Biol.">
        <title>Identification of a distinct family of genes encoding atypical odorant-binding proteins in the malaria vector mosquito, Anopheles gambiae.</title>
        <authorList>
            <person name="Xu P.X."/>
            <person name="Zwiebel L.J."/>
            <person name="Smith D.P."/>
        </authorList>
    </citation>
    <scope>NUCLEOTIDE SEQUENCE</scope>
</reference>
<dbReference type="Pfam" id="PF01395">
    <property type="entry name" value="PBP_GOBP"/>
    <property type="match status" value="1"/>
</dbReference>
<dbReference type="SMART" id="SM00708">
    <property type="entry name" value="PhBP"/>
    <property type="match status" value="1"/>
</dbReference>
<dbReference type="PANTHER" id="PTHR11857">
    <property type="entry name" value="ODORANT BINDING PROTEIN-RELATED"/>
    <property type="match status" value="1"/>
</dbReference>
<reference evidence="6" key="3">
    <citation type="submission" date="2002-08" db="EMBL/GenBank/DDBJ databases">
        <authorList>
            <person name="Xu P."/>
            <person name="Smith D.P."/>
        </authorList>
    </citation>
    <scope>NUCLEOTIDE SEQUENCE</scope>
</reference>
<dbReference type="AlphaFoldDB" id="Q8I8R8"/>
<dbReference type="PANTHER" id="PTHR11857:SF43">
    <property type="entry name" value="GEO07291P1-RELATED"/>
    <property type="match status" value="1"/>
</dbReference>
<dbReference type="SUPFAM" id="SSF47565">
    <property type="entry name" value="Insect pheromone/odorant-binding proteins"/>
    <property type="match status" value="1"/>
</dbReference>
<organism evidence="6">
    <name type="scientific">Anopheles gambiae</name>
    <name type="common">African malaria mosquito</name>
    <dbReference type="NCBI Taxonomy" id="7165"/>
    <lineage>
        <taxon>Eukaryota</taxon>
        <taxon>Metazoa</taxon>
        <taxon>Ecdysozoa</taxon>
        <taxon>Arthropoda</taxon>
        <taxon>Hexapoda</taxon>
        <taxon>Insecta</taxon>
        <taxon>Pterygota</taxon>
        <taxon>Neoptera</taxon>
        <taxon>Endopterygota</taxon>
        <taxon>Diptera</taxon>
        <taxon>Nematocera</taxon>
        <taxon>Culicoidea</taxon>
        <taxon>Culicidae</taxon>
        <taxon>Anophelinae</taxon>
        <taxon>Anopheles</taxon>
    </lineage>
</organism>
<protein>
    <submittedName>
        <fullName evidence="7">AGAP012319-PA</fullName>
    </submittedName>
    <submittedName>
        <fullName evidence="6">Odorant-binding protein AgamOBP24</fullName>
    </submittedName>
</protein>
<dbReference type="GO" id="GO:0005576">
    <property type="term" value="C:extracellular region"/>
    <property type="evidence" value="ECO:0007669"/>
    <property type="project" value="UniProtKB-SubCell"/>
</dbReference>
<reference evidence="7" key="7">
    <citation type="submission" date="2011-05" db="EMBL/GenBank/DDBJ databases">
        <authorList>
            <consortium name="VectorBase"/>
        </authorList>
    </citation>
    <scope>NUCLEOTIDE SEQUENCE</scope>
    <source>
        <strain evidence="7">PEST</strain>
    </source>
</reference>
<sequence>MKIELFTLSAPTVPRPGGPHTEGGRNADNFKLYSSLFVFPSPLQGARLEAEHVRRIHQNARECVKETGILPKNAFRVLSGDFSVDTMKAKCFVKCFLDKAGFIDDDGVIQQDVIREKLTVGIEAGKVNELIKKCSVEGTDACDTAYQMYKCFFSNHKVPKELFQMRKGIGRRNMQQ</sequence>
<dbReference type="FunFam" id="1.10.238.20:FF:000001">
    <property type="entry name" value="General odorant-binding protein lush"/>
    <property type="match status" value="1"/>
</dbReference>
<dbReference type="PaxDb" id="7165-AGAP012319-PA"/>
<evidence type="ECO:0000256" key="4">
    <source>
        <dbReference type="ARBA" id="ARBA00022729"/>
    </source>
</evidence>
<name>Q8I8R8_ANOGA</name>
<evidence type="ECO:0000256" key="2">
    <source>
        <dbReference type="ARBA" id="ARBA00008098"/>
    </source>
</evidence>
<dbReference type="GO" id="GO:0005549">
    <property type="term" value="F:odorant binding"/>
    <property type="evidence" value="ECO:0007669"/>
    <property type="project" value="InterPro"/>
</dbReference>
<keyword evidence="4" id="KW-0732">Signal</keyword>
<dbReference type="EMBL" id="AY146734">
    <property type="protein sequence ID" value="AAO12094.1"/>
    <property type="molecule type" value="Genomic_DNA"/>
</dbReference>
<evidence type="ECO:0000256" key="5">
    <source>
        <dbReference type="ARBA" id="ARBA00023157"/>
    </source>
</evidence>
<comment type="subcellular location">
    <subcellularLocation>
        <location evidence="1">Secreted</location>
    </subcellularLocation>
</comment>
<dbReference type="HOGENOM" id="CLU_1526452_0_0_1"/>